<dbReference type="AlphaFoldDB" id="Q0EXS5"/>
<dbReference type="InterPro" id="IPR007730">
    <property type="entry name" value="SPOR-like_dom"/>
</dbReference>
<organism evidence="3 4">
    <name type="scientific">Mariprofundus ferrooxydans PV-1</name>
    <dbReference type="NCBI Taxonomy" id="314345"/>
    <lineage>
        <taxon>Bacteria</taxon>
        <taxon>Pseudomonadati</taxon>
        <taxon>Pseudomonadota</taxon>
        <taxon>Candidatius Mariprofundia</taxon>
        <taxon>Mariprofundales</taxon>
        <taxon>Mariprofundaceae</taxon>
        <taxon>Mariprofundus</taxon>
    </lineage>
</organism>
<reference evidence="3 4" key="1">
    <citation type="submission" date="2006-09" db="EMBL/GenBank/DDBJ databases">
        <authorList>
            <person name="Emerson D."/>
            <person name="Ferriera S."/>
            <person name="Johnson J."/>
            <person name="Kravitz S."/>
            <person name="Halpern A."/>
            <person name="Remington K."/>
            <person name="Beeson K."/>
            <person name="Tran B."/>
            <person name="Rogers Y.-H."/>
            <person name="Friedman R."/>
            <person name="Venter J.C."/>
        </authorList>
    </citation>
    <scope>NUCLEOTIDE SEQUENCE [LARGE SCALE GENOMIC DNA]</scope>
    <source>
        <strain evidence="3 4">PV-1</strain>
    </source>
</reference>
<feature type="region of interest" description="Disordered" evidence="1">
    <location>
        <begin position="1"/>
        <end position="23"/>
    </location>
</feature>
<gene>
    <name evidence="3" type="ORF">SPV1_00817</name>
</gene>
<dbReference type="InParanoid" id="Q0EXS5"/>
<dbReference type="GO" id="GO:0042834">
    <property type="term" value="F:peptidoglycan binding"/>
    <property type="evidence" value="ECO:0007669"/>
    <property type="project" value="InterPro"/>
</dbReference>
<dbReference type="eggNOG" id="COG3087">
    <property type="taxonomic scope" value="Bacteria"/>
</dbReference>
<feature type="compositionally biased region" description="Acidic residues" evidence="1">
    <location>
        <begin position="83"/>
        <end position="94"/>
    </location>
</feature>
<accession>Q0EXS5</accession>
<dbReference type="EMBL" id="AATS01000012">
    <property type="protein sequence ID" value="EAU54127.1"/>
    <property type="molecule type" value="Genomic_DNA"/>
</dbReference>
<feature type="compositionally biased region" description="Acidic residues" evidence="1">
    <location>
        <begin position="132"/>
        <end position="143"/>
    </location>
</feature>
<evidence type="ECO:0000256" key="1">
    <source>
        <dbReference type="SAM" id="MobiDB-lite"/>
    </source>
</evidence>
<proteinExistence type="predicted"/>
<dbReference type="InterPro" id="IPR036680">
    <property type="entry name" value="SPOR-like_sf"/>
</dbReference>
<dbReference type="Proteomes" id="UP000005297">
    <property type="component" value="Unassembled WGS sequence"/>
</dbReference>
<dbReference type="Pfam" id="PF05036">
    <property type="entry name" value="SPOR"/>
    <property type="match status" value="1"/>
</dbReference>
<name>Q0EXS5_9PROT</name>
<dbReference type="PROSITE" id="PS51724">
    <property type="entry name" value="SPOR"/>
    <property type="match status" value="1"/>
</dbReference>
<protein>
    <recommendedName>
        <fullName evidence="2">SPOR domain-containing protein</fullName>
    </recommendedName>
</protein>
<sequence length="440" mass="47586">MPVISYGDDMTGSDDVKKSDALSAGGDLAEESVLDSDELFDLDMALDEMLPNLDQDQPASTDRRDSSVGDADNNELSGLSMEDALDLEAEDPLDLDAPLARTGFNDPENSANSPAEEADKLYSDFDGPIISDSDDVSNPEGSDDTSAQDSAVDVSDIENDMARDTTEPRPQSQYFAAEPDTESGQKSVDSGDHASYPGNGKKSLPKAETNPDGANKVKLENMMTYILGGALALMAGGATWIASTALDRVAQIERNTLPVVQENREGGQNRGERLGAVEAQTQTYEQRIDALEQQVHTLTMVISNSASKNWKDTLEPAAENAAPSPAPAESTTTPVNALTTPVTTAKPVPKAKTKTAPPTTNDNGKWAVNLTSYESQKAAELEVANFRKEGIKAEYIRIQIKGKIWYRLRVAGFTTEHDAVAYEKYLKEFKGINAWHRKME</sequence>
<feature type="compositionally biased region" description="Low complexity" evidence="1">
    <location>
        <begin position="345"/>
        <end position="360"/>
    </location>
</feature>
<dbReference type="HOGENOM" id="CLU_622276_0_0_0"/>
<comment type="caution">
    <text evidence="3">The sequence shown here is derived from an EMBL/GenBank/DDBJ whole genome shotgun (WGS) entry which is preliminary data.</text>
</comment>
<evidence type="ECO:0000313" key="3">
    <source>
        <dbReference type="EMBL" id="EAU54127.1"/>
    </source>
</evidence>
<evidence type="ECO:0000313" key="4">
    <source>
        <dbReference type="Proteomes" id="UP000005297"/>
    </source>
</evidence>
<evidence type="ECO:0000259" key="2">
    <source>
        <dbReference type="PROSITE" id="PS51724"/>
    </source>
</evidence>
<feature type="region of interest" description="Disordered" evidence="1">
    <location>
        <begin position="345"/>
        <end position="366"/>
    </location>
</feature>
<dbReference type="SUPFAM" id="SSF110997">
    <property type="entry name" value="Sporulation related repeat"/>
    <property type="match status" value="1"/>
</dbReference>
<dbReference type="STRING" id="314344.AL013_00920"/>
<feature type="region of interest" description="Disordered" evidence="1">
    <location>
        <begin position="47"/>
        <end position="215"/>
    </location>
</feature>
<dbReference type="Gene3D" id="3.30.70.1070">
    <property type="entry name" value="Sporulation related repeat"/>
    <property type="match status" value="1"/>
</dbReference>
<keyword evidence="4" id="KW-1185">Reference proteome</keyword>
<feature type="domain" description="SPOR" evidence="2">
    <location>
        <begin position="360"/>
        <end position="439"/>
    </location>
</feature>